<feature type="region of interest" description="Disordered" evidence="1">
    <location>
        <begin position="1"/>
        <end position="67"/>
    </location>
</feature>
<organism evidence="2 3">
    <name type="scientific">Serendipita indica (strain DSM 11827)</name>
    <name type="common">Root endophyte fungus</name>
    <name type="synonym">Piriformospora indica</name>
    <dbReference type="NCBI Taxonomy" id="1109443"/>
    <lineage>
        <taxon>Eukaryota</taxon>
        <taxon>Fungi</taxon>
        <taxon>Dikarya</taxon>
        <taxon>Basidiomycota</taxon>
        <taxon>Agaricomycotina</taxon>
        <taxon>Agaricomycetes</taxon>
        <taxon>Sebacinales</taxon>
        <taxon>Serendipitaceae</taxon>
        <taxon>Serendipita</taxon>
    </lineage>
</organism>
<feature type="compositionally biased region" description="Low complexity" evidence="1">
    <location>
        <begin position="20"/>
        <end position="37"/>
    </location>
</feature>
<keyword evidence="3" id="KW-1185">Reference proteome</keyword>
<name>G4T778_SERID</name>
<evidence type="ECO:0000313" key="3">
    <source>
        <dbReference type="Proteomes" id="UP000007148"/>
    </source>
</evidence>
<sequence length="179" mass="19484">MFPLVSYSEPDLLRPVLSETRPSSRASSRPSNRNSTATLERSASLDDQHSFSPILQEPKDAPQYGLPQLKFPSPLHLEPSYRPLEPIYSFVTASNRSGTASSSHSSPSSQFKKSLKQIPALIVVNHGSLQVSSEQGANLLSPPIPITPPPSYSPFSSRLSTRVSTIVSMTSKARRELAP</sequence>
<accession>G4T778</accession>
<dbReference type="EMBL" id="CAFZ01000010">
    <property type="protein sequence ID" value="CCA67179.1"/>
    <property type="molecule type" value="Genomic_DNA"/>
</dbReference>
<dbReference type="Proteomes" id="UP000007148">
    <property type="component" value="Unassembled WGS sequence"/>
</dbReference>
<reference evidence="2 3" key="1">
    <citation type="journal article" date="2011" name="PLoS Pathog.">
        <title>Endophytic Life Strategies Decoded by Genome and Transcriptome Analyses of the Mutualistic Root Symbiont Piriformospora indica.</title>
        <authorList>
            <person name="Zuccaro A."/>
            <person name="Lahrmann U."/>
            <person name="Guldener U."/>
            <person name="Langen G."/>
            <person name="Pfiffi S."/>
            <person name="Biedenkopf D."/>
            <person name="Wong P."/>
            <person name="Samans B."/>
            <person name="Grimm C."/>
            <person name="Basiewicz M."/>
            <person name="Murat C."/>
            <person name="Martin F."/>
            <person name="Kogel K.H."/>
        </authorList>
    </citation>
    <scope>NUCLEOTIDE SEQUENCE [LARGE SCALE GENOMIC DNA]</scope>
    <source>
        <strain evidence="2 3">DSM 11827</strain>
    </source>
</reference>
<dbReference type="AlphaFoldDB" id="G4T778"/>
<evidence type="ECO:0000313" key="2">
    <source>
        <dbReference type="EMBL" id="CCA67179.1"/>
    </source>
</evidence>
<protein>
    <submittedName>
        <fullName evidence="2">Uncharacterized protein</fullName>
    </submittedName>
</protein>
<comment type="caution">
    <text evidence="2">The sequence shown here is derived from an EMBL/GenBank/DDBJ whole genome shotgun (WGS) entry which is preliminary data.</text>
</comment>
<evidence type="ECO:0000256" key="1">
    <source>
        <dbReference type="SAM" id="MobiDB-lite"/>
    </source>
</evidence>
<dbReference type="HOGENOM" id="CLU_1504027_0_0_1"/>
<gene>
    <name evidence="2" type="ORF">PIIN_01009</name>
</gene>
<proteinExistence type="predicted"/>
<dbReference type="InParanoid" id="G4T778"/>